<dbReference type="SMART" id="SM00330">
    <property type="entry name" value="PIPKc"/>
    <property type="match status" value="1"/>
</dbReference>
<dbReference type="CDD" id="cd10210">
    <property type="entry name" value="ASKHA_NBD_Arp6"/>
    <property type="match status" value="1"/>
</dbReference>
<name>A0A8H3ISR1_9LECA</name>
<keyword evidence="8" id="KW-0547">Nucleotide-binding</keyword>
<evidence type="ECO:0000256" key="2">
    <source>
        <dbReference type="ARBA" id="ARBA00005665"/>
    </source>
</evidence>
<evidence type="ECO:0000256" key="4">
    <source>
        <dbReference type="ARBA" id="ARBA00022490"/>
    </source>
</evidence>
<dbReference type="GO" id="GO:0052742">
    <property type="term" value="F:phosphatidylinositol kinase activity"/>
    <property type="evidence" value="ECO:0007669"/>
    <property type="project" value="InterPro"/>
</dbReference>
<dbReference type="Pfam" id="PF00022">
    <property type="entry name" value="Actin"/>
    <property type="match status" value="1"/>
</dbReference>
<dbReference type="PROSITE" id="PS51455">
    <property type="entry name" value="PIPK"/>
    <property type="match status" value="1"/>
</dbReference>
<dbReference type="GO" id="GO:0046488">
    <property type="term" value="P:phosphatidylinositol metabolic process"/>
    <property type="evidence" value="ECO:0007669"/>
    <property type="project" value="UniProtKB-UniRule"/>
</dbReference>
<comment type="similarity">
    <text evidence="2">Belongs to the actin family. ARP6 subfamily.</text>
</comment>
<proteinExistence type="inferred from homology"/>
<evidence type="ECO:0000256" key="5">
    <source>
        <dbReference type="ARBA" id="ARBA00025222"/>
    </source>
</evidence>
<dbReference type="Pfam" id="PF01504">
    <property type="entry name" value="PIP5K"/>
    <property type="match status" value="1"/>
</dbReference>
<dbReference type="FunFam" id="3.90.640.10:FF:000014">
    <property type="entry name" value="Putative actin-related protein 6"/>
    <property type="match status" value="1"/>
</dbReference>
<dbReference type="Gene3D" id="3.30.420.40">
    <property type="match status" value="2"/>
</dbReference>
<evidence type="ECO:0000256" key="1">
    <source>
        <dbReference type="ARBA" id="ARBA00004496"/>
    </source>
</evidence>
<gene>
    <name evidence="10" type="ORF">GOMPHAMPRED_003704</name>
</gene>
<organism evidence="10 11">
    <name type="scientific">Gomphillus americanus</name>
    <dbReference type="NCBI Taxonomy" id="1940652"/>
    <lineage>
        <taxon>Eukaryota</taxon>
        <taxon>Fungi</taxon>
        <taxon>Dikarya</taxon>
        <taxon>Ascomycota</taxon>
        <taxon>Pezizomycotina</taxon>
        <taxon>Lecanoromycetes</taxon>
        <taxon>OSLEUM clade</taxon>
        <taxon>Ostropomycetidae</taxon>
        <taxon>Ostropales</taxon>
        <taxon>Graphidaceae</taxon>
        <taxon>Gomphilloideae</taxon>
        <taxon>Gomphillus</taxon>
    </lineage>
</organism>
<dbReference type="InterPro" id="IPR043129">
    <property type="entry name" value="ATPase_NBD"/>
</dbReference>
<dbReference type="InterPro" id="IPR027484">
    <property type="entry name" value="PInositol-4-P-5-kinase_N"/>
</dbReference>
<comment type="subunit">
    <text evidence="6">Component of the SWR1 chromatin remodeling complex.</text>
</comment>
<dbReference type="InterPro" id="IPR004000">
    <property type="entry name" value="Actin"/>
</dbReference>
<dbReference type="AlphaFoldDB" id="A0A8H3ISR1"/>
<keyword evidence="11" id="KW-1185">Reference proteome</keyword>
<evidence type="ECO:0000313" key="11">
    <source>
        <dbReference type="Proteomes" id="UP000664169"/>
    </source>
</evidence>
<keyword evidence="8" id="KW-0808">Transferase</keyword>
<dbReference type="PANTHER" id="PTHR11937">
    <property type="entry name" value="ACTIN"/>
    <property type="match status" value="1"/>
</dbReference>
<accession>A0A8H3ISR1</accession>
<dbReference type="Proteomes" id="UP000664169">
    <property type="component" value="Unassembled WGS sequence"/>
</dbReference>
<dbReference type="SUPFAM" id="SSF53067">
    <property type="entry name" value="Actin-like ATPase domain"/>
    <property type="match status" value="2"/>
</dbReference>
<evidence type="ECO:0000256" key="8">
    <source>
        <dbReference type="PROSITE-ProRule" id="PRU00781"/>
    </source>
</evidence>
<reference evidence="10" key="1">
    <citation type="submission" date="2021-03" db="EMBL/GenBank/DDBJ databases">
        <authorList>
            <person name="Tagirdzhanova G."/>
        </authorList>
    </citation>
    <scope>NUCLEOTIDE SEQUENCE</scope>
</reference>
<keyword evidence="8" id="KW-0067">ATP-binding</keyword>
<dbReference type="EMBL" id="CAJPDQ010000022">
    <property type="protein sequence ID" value="CAF9924774.1"/>
    <property type="molecule type" value="Genomic_DNA"/>
</dbReference>
<comment type="subcellular location">
    <subcellularLocation>
        <location evidence="1">Cytoplasm</location>
    </subcellularLocation>
</comment>
<dbReference type="GO" id="GO:0005737">
    <property type="term" value="C:cytoplasm"/>
    <property type="evidence" value="ECO:0007669"/>
    <property type="project" value="UniProtKB-SubCell"/>
</dbReference>
<dbReference type="OrthoDB" id="6220758at2759"/>
<sequence length="729" mass="83265">MLIICPTILGLEMGIRDKAIIKAILRAILHGPRNYSLLQRLWALFAIFHIPLQRFEHDQFRRLREVWKIDEGEYWQSFEARNNDREKRLISLSELGYSGSTFFETLDHKYIIKSLPRGSESDFFKEELREPYYKYMQDHPESLLVRMTDFLYSPVFSIGGFLQLVPRHHVVMENVLSGKEIDPLEDRWESYDLKPADYFYPERDVLDGQFASAEAQNKIIDYFKDKIRITQDEYLDLKEIIDIDTGFLEQANAVDYSLLLVRYPAQSSVKAGGTWRTVCLNSVVVSQMAPRTSKQDQYALAPKTLVIDNGGYTLKAGFTTESPDAEKDCKIIPNCLAKGVQNRIWVGAQLEECRDFADMIFRRPVQNGCLVNWEAQKEVWDHTFFTRGSSLYCDPSETNLLLTEGPNSLANLQRNCDEIVFEEFEFAAYRRVPGVSLNAYNDVVRIFGDPIKSYSTVGPAECVLVVDSGYSHTIVAPIYKGRPVQQAIKRLDVGGKFITNYLKEILSVRQLNVLNETYIVNHIKEEACFVSTDFRADMEKAQQPLVSGSIVRDYVMPDFTRRFVGELKEHSPADRKQMATFNSVRREDGSSEAILTLGNERFTPPELLFNPMNVSLDQTGLAEMIMQSLKKVPTGLWPAMLANVLLVGGNTNLHGFKERLFAELRALAPAECEVRMETADDPIKATWLGGARYATNRELLKETLLTKRDYEELGSAWVERFFSGRGNSG</sequence>
<evidence type="ECO:0000313" key="10">
    <source>
        <dbReference type="EMBL" id="CAF9924774.1"/>
    </source>
</evidence>
<dbReference type="Gene3D" id="2.30.36.70">
    <property type="entry name" value="Actin, Chain A, domain 2"/>
    <property type="match status" value="1"/>
</dbReference>
<dbReference type="InterPro" id="IPR027483">
    <property type="entry name" value="PInositol-4-P-4/5-kinase_C_sf"/>
</dbReference>
<dbReference type="InterPro" id="IPR002498">
    <property type="entry name" value="PInositol-4-P-4/5-kinase_core"/>
</dbReference>
<protein>
    <recommendedName>
        <fullName evidence="3">Actin-like protein ARP6</fullName>
    </recommendedName>
    <alternativeName>
        <fullName evidence="7">Actin-like protein arp6</fullName>
    </alternativeName>
</protein>
<evidence type="ECO:0000256" key="7">
    <source>
        <dbReference type="ARBA" id="ARBA00073820"/>
    </source>
</evidence>
<evidence type="ECO:0000259" key="9">
    <source>
        <dbReference type="PROSITE" id="PS51455"/>
    </source>
</evidence>
<dbReference type="Gene3D" id="3.30.810.10">
    <property type="entry name" value="2-Layer Sandwich"/>
    <property type="match status" value="1"/>
</dbReference>
<dbReference type="Gene3D" id="3.30.800.10">
    <property type="entry name" value="Phosphatidylinositol Phosphate Kinase II Beta"/>
    <property type="match status" value="1"/>
</dbReference>
<dbReference type="SMART" id="SM00268">
    <property type="entry name" value="ACTIN"/>
    <property type="match status" value="1"/>
</dbReference>
<feature type="domain" description="PIPK" evidence="9">
    <location>
        <begin position="1"/>
        <end position="336"/>
    </location>
</feature>
<dbReference type="GO" id="GO:0005634">
    <property type="term" value="C:nucleus"/>
    <property type="evidence" value="ECO:0007669"/>
    <property type="project" value="UniProtKB-ARBA"/>
</dbReference>
<comment type="caution">
    <text evidence="10">The sequence shown here is derived from an EMBL/GenBank/DDBJ whole genome shotgun (WGS) entry which is preliminary data.</text>
</comment>
<dbReference type="Gene3D" id="3.90.640.10">
    <property type="entry name" value="Actin, Chain A, domain 4"/>
    <property type="match status" value="1"/>
</dbReference>
<dbReference type="GO" id="GO:0005524">
    <property type="term" value="F:ATP binding"/>
    <property type="evidence" value="ECO:0007669"/>
    <property type="project" value="UniProtKB-UniRule"/>
</dbReference>
<evidence type="ECO:0000256" key="3">
    <source>
        <dbReference type="ARBA" id="ARBA00018633"/>
    </source>
</evidence>
<dbReference type="SUPFAM" id="SSF56104">
    <property type="entry name" value="SAICAR synthase-like"/>
    <property type="match status" value="1"/>
</dbReference>
<keyword evidence="8" id="KW-0418">Kinase</keyword>
<evidence type="ECO:0000256" key="6">
    <source>
        <dbReference type="ARBA" id="ARBA00063309"/>
    </source>
</evidence>
<comment type="function">
    <text evidence="5">Component of the SWR1 complex which mediates the ATP-dependent exchange of histone H2A for the H2A variant HZT1 leading to transcriptional regulation of selected genes by chromatin remodeling. Involved in chromosome stability.</text>
</comment>
<keyword evidence="4" id="KW-0963">Cytoplasm</keyword>